<evidence type="ECO:0000313" key="2">
    <source>
        <dbReference type="EMBL" id="NJC18331.1"/>
    </source>
</evidence>
<dbReference type="GeneID" id="86891751"/>
<dbReference type="RefSeq" id="WP_118303772.1">
    <property type="nucleotide sequence ID" value="NZ_BMPA01000005.1"/>
</dbReference>
<feature type="signal peptide" evidence="1">
    <location>
        <begin position="1"/>
        <end position="25"/>
    </location>
</feature>
<dbReference type="AlphaFoldDB" id="A0A7X5YEI9"/>
<dbReference type="PROSITE" id="PS51257">
    <property type="entry name" value="PROKAR_LIPOPROTEIN"/>
    <property type="match status" value="1"/>
</dbReference>
<name>A0A7X5YEI9_9BACT</name>
<evidence type="ECO:0000313" key="3">
    <source>
        <dbReference type="EMBL" id="WOF12683.1"/>
    </source>
</evidence>
<evidence type="ECO:0000256" key="1">
    <source>
        <dbReference type="SAM" id="SignalP"/>
    </source>
</evidence>
<dbReference type="EMBL" id="JAATLI010000006">
    <property type="protein sequence ID" value="NJC18331.1"/>
    <property type="molecule type" value="Genomic_DNA"/>
</dbReference>
<proteinExistence type="predicted"/>
<dbReference type="Proteomes" id="UP001302374">
    <property type="component" value="Chromosome"/>
</dbReference>
<dbReference type="InterPro" id="IPR029058">
    <property type="entry name" value="AB_hydrolase_fold"/>
</dbReference>
<feature type="chain" id="PRO_5030662056" evidence="1">
    <location>
        <begin position="26"/>
        <end position="333"/>
    </location>
</feature>
<dbReference type="SUPFAM" id="SSF53474">
    <property type="entry name" value="alpha/beta-Hydrolases"/>
    <property type="match status" value="1"/>
</dbReference>
<accession>A0A7X5YEI9</accession>
<dbReference type="InterPro" id="IPR021440">
    <property type="entry name" value="DUF3089"/>
</dbReference>
<evidence type="ECO:0000313" key="4">
    <source>
        <dbReference type="Proteomes" id="UP000576368"/>
    </source>
</evidence>
<dbReference type="EMBL" id="CP043839">
    <property type="protein sequence ID" value="WOF12683.1"/>
    <property type="molecule type" value="Genomic_DNA"/>
</dbReference>
<evidence type="ECO:0000313" key="5">
    <source>
        <dbReference type="Proteomes" id="UP001302374"/>
    </source>
</evidence>
<dbReference type="Pfam" id="PF11288">
    <property type="entry name" value="DUF3089"/>
    <property type="match status" value="1"/>
</dbReference>
<organism evidence="2 4">
    <name type="scientific">Butyricimonas paravirosa</name>
    <dbReference type="NCBI Taxonomy" id="1472417"/>
    <lineage>
        <taxon>Bacteria</taxon>
        <taxon>Pseudomonadati</taxon>
        <taxon>Bacteroidota</taxon>
        <taxon>Bacteroidia</taxon>
        <taxon>Bacteroidales</taxon>
        <taxon>Odoribacteraceae</taxon>
        <taxon>Butyricimonas</taxon>
    </lineage>
</organism>
<dbReference type="Gene3D" id="3.40.50.1820">
    <property type="entry name" value="alpha/beta hydrolase"/>
    <property type="match status" value="1"/>
</dbReference>
<reference evidence="2 4" key="2">
    <citation type="submission" date="2020-03" db="EMBL/GenBank/DDBJ databases">
        <title>Genomic Encyclopedia of Type Strains, Phase IV (KMG-IV): sequencing the most valuable type-strain genomes for metagenomic binning, comparative biology and taxonomic classification.</title>
        <authorList>
            <person name="Goeker M."/>
        </authorList>
    </citation>
    <scope>NUCLEOTIDE SEQUENCE [LARGE SCALE GENOMIC DNA]</scope>
    <source>
        <strain evidence="2 4">DSM 105722</strain>
    </source>
</reference>
<keyword evidence="1" id="KW-0732">Signal</keyword>
<reference evidence="3 5" key="1">
    <citation type="submission" date="2019-09" db="EMBL/GenBank/DDBJ databases">
        <title>Butyricimonas paravirosa DSM 105722 (=214-4 = JCM 18677 = CCUG 65563).</title>
        <authorList>
            <person name="Le Roy T."/>
            <person name="Cani P.D."/>
        </authorList>
    </citation>
    <scope>NUCLEOTIDE SEQUENCE [LARGE SCALE GENOMIC DNA]</scope>
    <source>
        <strain evidence="3 5">DSM 105722</strain>
    </source>
</reference>
<protein>
    <submittedName>
        <fullName evidence="3">DUF3089 domain-containing protein</fullName>
    </submittedName>
</protein>
<dbReference type="Proteomes" id="UP000576368">
    <property type="component" value="Unassembled WGS sequence"/>
</dbReference>
<sequence length="333" mass="38100">MGKAVLKYIFAFCSLLLVISCGKISSDSTNDEVDYSDSKCWFEANQEGMNKKVDIFYVVPTCIWDYTDSLGQIQHNMDIFNTKQRQMVDPSIRLAKNILSDSCNFFSPYYRQISMDSWLSLDTALIEKRFQLAYKDVVAAFRYYWNNYNQGRPFILAGHSQGAKAVIELLKHEITPEIYQHLVASYAIGYTITQEELDSYPYLRMAKDSTDVGVIIGFNSVTKPEAISPLFKNNIVCINPLNWKTDASPGVSYQGFTASIDPSIHTIVVTGIDEDKYYIPSVEVLLPKGNLHVEEFNLYNQNLRKNVLQRIRAFHERSFQSNSRSPQMQSSEE</sequence>
<keyword evidence="5" id="KW-1185">Reference proteome</keyword>
<gene>
    <name evidence="3" type="ORF">F1644_10625</name>
    <name evidence="2" type="ORF">GGR15_001950</name>
</gene>